<feature type="domain" description="Response regulatory" evidence="10">
    <location>
        <begin position="12"/>
        <end position="128"/>
    </location>
</feature>
<evidence type="ECO:0000256" key="1">
    <source>
        <dbReference type="ARBA" id="ARBA00000085"/>
    </source>
</evidence>
<dbReference type="InterPro" id="IPR005467">
    <property type="entry name" value="His_kinase_dom"/>
</dbReference>
<dbReference type="SUPFAM" id="SSF47384">
    <property type="entry name" value="Homodimeric domain of signal transducing histidine kinase"/>
    <property type="match status" value="1"/>
</dbReference>
<organism evidence="11 12">
    <name type="scientific">Arthrobacter mangrovi</name>
    <dbReference type="NCBI Taxonomy" id="2966350"/>
    <lineage>
        <taxon>Bacteria</taxon>
        <taxon>Bacillati</taxon>
        <taxon>Actinomycetota</taxon>
        <taxon>Actinomycetes</taxon>
        <taxon>Micrococcales</taxon>
        <taxon>Micrococcaceae</taxon>
        <taxon>Arthrobacter</taxon>
    </lineage>
</organism>
<comment type="catalytic activity">
    <reaction evidence="1">
        <text>ATP + protein L-histidine = ADP + protein N-phospho-L-histidine.</text>
        <dbReference type="EC" id="2.7.13.3"/>
    </reaction>
</comment>
<dbReference type="CDD" id="cd00082">
    <property type="entry name" value="HisKA"/>
    <property type="match status" value="1"/>
</dbReference>
<gene>
    <name evidence="11" type="ORF">AHIS1636_25980</name>
</gene>
<dbReference type="EMBL" id="BRVS01000013">
    <property type="protein sequence ID" value="GLB68156.1"/>
    <property type="molecule type" value="Genomic_DNA"/>
</dbReference>
<dbReference type="SUPFAM" id="SSF52172">
    <property type="entry name" value="CheY-like"/>
    <property type="match status" value="1"/>
</dbReference>
<keyword evidence="7" id="KW-0902">Two-component regulatory system</keyword>
<dbReference type="PROSITE" id="PS50110">
    <property type="entry name" value="RESPONSE_REGULATORY"/>
    <property type="match status" value="1"/>
</dbReference>
<comment type="caution">
    <text evidence="8">Lacks conserved residue(s) required for the propagation of feature annotation.</text>
</comment>
<accession>A0ABQ5MW09</accession>
<dbReference type="PRINTS" id="PR00344">
    <property type="entry name" value="BCTRLSENSOR"/>
</dbReference>
<dbReference type="InterPro" id="IPR011006">
    <property type="entry name" value="CheY-like_superfamily"/>
</dbReference>
<dbReference type="InterPro" id="IPR029016">
    <property type="entry name" value="GAF-like_dom_sf"/>
</dbReference>
<dbReference type="PANTHER" id="PTHR43711">
    <property type="entry name" value="TWO-COMPONENT HISTIDINE KINASE"/>
    <property type="match status" value="1"/>
</dbReference>
<evidence type="ECO:0000256" key="5">
    <source>
        <dbReference type="ARBA" id="ARBA00022679"/>
    </source>
</evidence>
<feature type="domain" description="Histidine kinase" evidence="9">
    <location>
        <begin position="331"/>
        <end position="553"/>
    </location>
</feature>
<dbReference type="SUPFAM" id="SSF55781">
    <property type="entry name" value="GAF domain-like"/>
    <property type="match status" value="1"/>
</dbReference>
<evidence type="ECO:0000256" key="4">
    <source>
        <dbReference type="ARBA" id="ARBA00022553"/>
    </source>
</evidence>
<dbReference type="InterPro" id="IPR003018">
    <property type="entry name" value="GAF"/>
</dbReference>
<keyword evidence="6" id="KW-0418">Kinase</keyword>
<evidence type="ECO:0000259" key="10">
    <source>
        <dbReference type="PROSITE" id="PS50110"/>
    </source>
</evidence>
<dbReference type="SMART" id="SM00387">
    <property type="entry name" value="HATPase_c"/>
    <property type="match status" value="1"/>
</dbReference>
<protein>
    <recommendedName>
        <fullName evidence="3">histidine kinase</fullName>
        <ecNumber evidence="3">2.7.13.3</ecNumber>
    </recommendedName>
</protein>
<evidence type="ECO:0000256" key="2">
    <source>
        <dbReference type="ARBA" id="ARBA00004236"/>
    </source>
</evidence>
<dbReference type="InterPro" id="IPR050736">
    <property type="entry name" value="Sensor_HK_Regulatory"/>
</dbReference>
<comment type="subcellular location">
    <subcellularLocation>
        <location evidence="2">Cell membrane</location>
    </subcellularLocation>
</comment>
<dbReference type="SMART" id="SM00065">
    <property type="entry name" value="GAF"/>
    <property type="match status" value="1"/>
</dbReference>
<evidence type="ECO:0000256" key="8">
    <source>
        <dbReference type="PROSITE-ProRule" id="PRU00169"/>
    </source>
</evidence>
<dbReference type="Gene3D" id="3.40.50.2300">
    <property type="match status" value="1"/>
</dbReference>
<keyword evidence="12" id="KW-1185">Reference proteome</keyword>
<dbReference type="Pfam" id="PF00512">
    <property type="entry name" value="HisKA"/>
    <property type="match status" value="1"/>
</dbReference>
<dbReference type="InterPro" id="IPR004358">
    <property type="entry name" value="Sig_transdc_His_kin-like_C"/>
</dbReference>
<dbReference type="Gene3D" id="3.30.565.10">
    <property type="entry name" value="Histidine kinase-like ATPase, C-terminal domain"/>
    <property type="match status" value="1"/>
</dbReference>
<sequence>METATVPAAQAPVAVAGDRPEERAEACSLLRAAGFPVREAADGESLVRLLAPDAPAQPGAVIILAACEAEGDHWLEQLARTGLRGRLPVVLVTGGSIPPERIAQWDPSEFLLRPLQPEELALRVRAALARNSQRAERRGKTEALRGRTRRISEAIRGSHDPLAMSRNVIAGLGEVFGVEHSWILTFGDERVPEQALGWSADGIRGTAPALAEEAARPLAARLWEDATVLTVPDHRDPALAPSCHPLAESAARDGLRSSLIVPLGHGASAFGLLWLGTDAPRTWTPLEASLVQHVAGNLAHGLVQGQLITAQRQVLERLRDLDRAKNEFVATVNHELRTPLSSIIGYLDLIIDDGEGRLPEETSRMLQVVARNAHRLHQLVEDVLMLSRSDAQQIRQSIEKFDLNTVLRSVVATMAPAAAAGDLRLRLEDPEPVQVEGDRAQLEQVFTNIISNAVKFTPSGGSVTVTLSSTAGDGVERACVRVADSGIGIPEDEVPKLYQRFFRGSNATAAAIQGTGLGLAIVQDLVHQHGGELLVDSRLGEGTTVSVELPVQR</sequence>
<dbReference type="EC" id="2.7.13.3" evidence="3"/>
<dbReference type="Proteomes" id="UP001209654">
    <property type="component" value="Unassembled WGS sequence"/>
</dbReference>
<dbReference type="InterPro" id="IPR001789">
    <property type="entry name" value="Sig_transdc_resp-reg_receiver"/>
</dbReference>
<dbReference type="Gene3D" id="3.30.450.40">
    <property type="match status" value="1"/>
</dbReference>
<evidence type="ECO:0000313" key="11">
    <source>
        <dbReference type="EMBL" id="GLB68156.1"/>
    </source>
</evidence>
<proteinExistence type="predicted"/>
<dbReference type="InterPro" id="IPR003594">
    <property type="entry name" value="HATPase_dom"/>
</dbReference>
<evidence type="ECO:0000256" key="3">
    <source>
        <dbReference type="ARBA" id="ARBA00012438"/>
    </source>
</evidence>
<evidence type="ECO:0000256" key="6">
    <source>
        <dbReference type="ARBA" id="ARBA00022777"/>
    </source>
</evidence>
<keyword evidence="5" id="KW-0808">Transferase</keyword>
<dbReference type="InterPro" id="IPR036890">
    <property type="entry name" value="HATPase_C_sf"/>
</dbReference>
<name>A0ABQ5MW09_9MICC</name>
<dbReference type="SUPFAM" id="SSF55874">
    <property type="entry name" value="ATPase domain of HSP90 chaperone/DNA topoisomerase II/histidine kinase"/>
    <property type="match status" value="1"/>
</dbReference>
<keyword evidence="4" id="KW-0597">Phosphoprotein</keyword>
<dbReference type="InterPro" id="IPR003661">
    <property type="entry name" value="HisK_dim/P_dom"/>
</dbReference>
<reference evidence="11 12" key="1">
    <citation type="journal article" date="2023" name="Int. J. Syst. Evol. Microbiol.">
        <title>Arthrobacter mangrovi sp. nov., an actinobacterium isolated from the rhizosphere of a mangrove.</title>
        <authorList>
            <person name="Hamada M."/>
            <person name="Saitou S."/>
            <person name="Enomoto N."/>
            <person name="Nanri K."/>
            <person name="Hidaka K."/>
            <person name="Miura T."/>
            <person name="Tamura T."/>
        </authorList>
    </citation>
    <scope>NUCLEOTIDE SEQUENCE [LARGE SCALE GENOMIC DNA]</scope>
    <source>
        <strain evidence="11 12">NBRC 112813</strain>
    </source>
</reference>
<dbReference type="Gene3D" id="1.10.287.130">
    <property type="match status" value="1"/>
</dbReference>
<dbReference type="PANTHER" id="PTHR43711:SF31">
    <property type="entry name" value="HISTIDINE KINASE"/>
    <property type="match status" value="1"/>
</dbReference>
<dbReference type="RefSeq" id="WP_264796256.1">
    <property type="nucleotide sequence ID" value="NZ_BRVS01000013.1"/>
</dbReference>
<dbReference type="Pfam" id="PF01590">
    <property type="entry name" value="GAF"/>
    <property type="match status" value="1"/>
</dbReference>
<evidence type="ECO:0000259" key="9">
    <source>
        <dbReference type="PROSITE" id="PS50109"/>
    </source>
</evidence>
<evidence type="ECO:0000313" key="12">
    <source>
        <dbReference type="Proteomes" id="UP001209654"/>
    </source>
</evidence>
<comment type="caution">
    <text evidence="11">The sequence shown here is derived from an EMBL/GenBank/DDBJ whole genome shotgun (WGS) entry which is preliminary data.</text>
</comment>
<dbReference type="PROSITE" id="PS50109">
    <property type="entry name" value="HIS_KIN"/>
    <property type="match status" value="1"/>
</dbReference>
<dbReference type="Pfam" id="PF02518">
    <property type="entry name" value="HATPase_c"/>
    <property type="match status" value="1"/>
</dbReference>
<dbReference type="InterPro" id="IPR036097">
    <property type="entry name" value="HisK_dim/P_sf"/>
</dbReference>
<dbReference type="SMART" id="SM00388">
    <property type="entry name" value="HisKA"/>
    <property type="match status" value="1"/>
</dbReference>
<evidence type="ECO:0000256" key="7">
    <source>
        <dbReference type="ARBA" id="ARBA00023012"/>
    </source>
</evidence>